<dbReference type="InterPro" id="IPR036388">
    <property type="entry name" value="WH-like_DNA-bd_sf"/>
</dbReference>
<dbReference type="Gene3D" id="6.10.250.690">
    <property type="match status" value="1"/>
</dbReference>
<dbReference type="InterPro" id="IPR001789">
    <property type="entry name" value="Sig_transdc_resp-reg_receiver"/>
</dbReference>
<keyword evidence="6" id="KW-0805">Transcription regulation</keyword>
<dbReference type="GO" id="GO:0000976">
    <property type="term" value="F:transcription cis-regulatory region binding"/>
    <property type="evidence" value="ECO:0007669"/>
    <property type="project" value="TreeGrafter"/>
</dbReference>
<dbReference type="SUPFAM" id="SSF52172">
    <property type="entry name" value="CheY-like"/>
    <property type="match status" value="1"/>
</dbReference>
<evidence type="ECO:0000259" key="13">
    <source>
        <dbReference type="PROSITE" id="PS51755"/>
    </source>
</evidence>
<dbReference type="CDD" id="cd00383">
    <property type="entry name" value="trans_reg_C"/>
    <property type="match status" value="1"/>
</dbReference>
<dbReference type="GO" id="GO:0032993">
    <property type="term" value="C:protein-DNA complex"/>
    <property type="evidence" value="ECO:0007669"/>
    <property type="project" value="TreeGrafter"/>
</dbReference>
<keyword evidence="9" id="KW-0804">Transcription</keyword>
<dbReference type="Proteomes" id="UP000595332">
    <property type="component" value="Chromosome"/>
</dbReference>
<evidence type="ECO:0000256" key="9">
    <source>
        <dbReference type="ARBA" id="ARBA00023163"/>
    </source>
</evidence>
<keyword evidence="7 11" id="KW-0238">DNA-binding</keyword>
<dbReference type="PROSITE" id="PS51755">
    <property type="entry name" value="OMPR_PHOB"/>
    <property type="match status" value="1"/>
</dbReference>
<dbReference type="GO" id="GO:0005829">
    <property type="term" value="C:cytosol"/>
    <property type="evidence" value="ECO:0007669"/>
    <property type="project" value="TreeGrafter"/>
</dbReference>
<sequence>MTSRKLIYIIDDERDICDIVSRELSAYNFDVETFLTGAQVKQALQVKSPDLCIVDLGLPDIDGIELVKSLCEQANMGVMILSGRDGVTDRILGLELGADDYIVKPFIPRELVARVNSLFRRFKKNHHEQETSVSKIAQFAGWRYDPSTLTLSGVLSCNVKESGGEEIGQGSELSSAEHELLMLLLHSPKKILSRDQLLGERVSPFDRSIDVRMSRVRKKIESNPKQPTLIKTVYGVGYILTTDVEWI</sequence>
<feature type="modified residue" description="4-aspartylphosphate" evidence="10">
    <location>
        <position position="55"/>
    </location>
</feature>
<reference evidence="14 15" key="1">
    <citation type="journal article" date="2008" name="Int. J. Syst. Evol. Microbiol.">
        <title>Neptunomonas japonica sp. nov., an Osedax japonicus symbiont-like bacterium isolated from sediment adjacent to sperm whale carcasses off Kagoshima, Japan.</title>
        <authorList>
            <person name="Miyazaki M."/>
            <person name="Nogi Y."/>
            <person name="Fujiwara Y."/>
            <person name="Kawato M."/>
            <person name="Kubokawa K."/>
            <person name="Horikoshi K."/>
        </authorList>
    </citation>
    <scope>NUCLEOTIDE SEQUENCE [LARGE SCALE GENOMIC DNA]</scope>
    <source>
        <strain evidence="14 15">JAMM 1380</strain>
    </source>
</reference>
<evidence type="ECO:0000313" key="15">
    <source>
        <dbReference type="Proteomes" id="UP000595332"/>
    </source>
</evidence>
<dbReference type="Gene3D" id="3.40.50.2300">
    <property type="match status" value="1"/>
</dbReference>
<keyword evidence="5" id="KW-0902">Two-component regulatory system</keyword>
<evidence type="ECO:0000256" key="6">
    <source>
        <dbReference type="ARBA" id="ARBA00023015"/>
    </source>
</evidence>
<protein>
    <submittedName>
        <fullName evidence="14">Two-component system response regulator</fullName>
    </submittedName>
</protein>
<evidence type="ECO:0000256" key="4">
    <source>
        <dbReference type="ARBA" id="ARBA00022553"/>
    </source>
</evidence>
<dbReference type="GO" id="GO:0000156">
    <property type="term" value="F:phosphorelay response regulator activity"/>
    <property type="evidence" value="ECO:0007669"/>
    <property type="project" value="TreeGrafter"/>
</dbReference>
<dbReference type="SMART" id="SM00862">
    <property type="entry name" value="Trans_reg_C"/>
    <property type="match status" value="1"/>
</dbReference>
<dbReference type="InterPro" id="IPR001867">
    <property type="entry name" value="OmpR/PhoB-type_DNA-bd"/>
</dbReference>
<dbReference type="RefSeq" id="WP_201350280.1">
    <property type="nucleotide sequence ID" value="NZ_AP014546.1"/>
</dbReference>
<evidence type="ECO:0000256" key="8">
    <source>
        <dbReference type="ARBA" id="ARBA00023159"/>
    </source>
</evidence>
<organism evidence="14 15">
    <name type="scientific">Neptunomonas japonica JAMM 1380</name>
    <dbReference type="NCBI Taxonomy" id="1441457"/>
    <lineage>
        <taxon>Bacteria</taxon>
        <taxon>Pseudomonadati</taxon>
        <taxon>Pseudomonadota</taxon>
        <taxon>Gammaproteobacteria</taxon>
        <taxon>Oceanospirillales</taxon>
        <taxon>Oceanospirillaceae</taxon>
        <taxon>Neptunomonas</taxon>
    </lineage>
</organism>
<evidence type="ECO:0000256" key="3">
    <source>
        <dbReference type="ARBA" id="ARBA00022491"/>
    </source>
</evidence>
<evidence type="ECO:0000256" key="1">
    <source>
        <dbReference type="ARBA" id="ARBA00004496"/>
    </source>
</evidence>
<evidence type="ECO:0000256" key="11">
    <source>
        <dbReference type="PROSITE-ProRule" id="PRU01091"/>
    </source>
</evidence>
<dbReference type="Pfam" id="PF00072">
    <property type="entry name" value="Response_reg"/>
    <property type="match status" value="1"/>
</dbReference>
<dbReference type="Gene3D" id="1.10.10.10">
    <property type="entry name" value="Winged helix-like DNA-binding domain superfamily/Winged helix DNA-binding domain"/>
    <property type="match status" value="1"/>
</dbReference>
<dbReference type="InterPro" id="IPR039420">
    <property type="entry name" value="WalR-like"/>
</dbReference>
<proteinExistence type="predicted"/>
<name>A0A7R6PK20_9GAMM</name>
<keyword evidence="2" id="KW-0963">Cytoplasm</keyword>
<evidence type="ECO:0000313" key="14">
    <source>
        <dbReference type="EMBL" id="BBB29681.1"/>
    </source>
</evidence>
<dbReference type="GO" id="GO:0006355">
    <property type="term" value="P:regulation of DNA-templated transcription"/>
    <property type="evidence" value="ECO:0007669"/>
    <property type="project" value="InterPro"/>
</dbReference>
<accession>A0A7R6PK20</accession>
<dbReference type="InterPro" id="IPR011006">
    <property type="entry name" value="CheY-like_superfamily"/>
</dbReference>
<evidence type="ECO:0000256" key="7">
    <source>
        <dbReference type="ARBA" id="ARBA00023125"/>
    </source>
</evidence>
<keyword evidence="8" id="KW-0010">Activator</keyword>
<dbReference type="KEGG" id="njp:NEJAP_1730"/>
<dbReference type="EMBL" id="AP014546">
    <property type="protein sequence ID" value="BBB29681.1"/>
    <property type="molecule type" value="Genomic_DNA"/>
</dbReference>
<evidence type="ECO:0000256" key="10">
    <source>
        <dbReference type="PROSITE-ProRule" id="PRU00169"/>
    </source>
</evidence>
<dbReference type="PANTHER" id="PTHR48111:SF55">
    <property type="entry name" value="AEROBIC RESPIRATION CONTROL PROTEIN ARCA"/>
    <property type="match status" value="1"/>
</dbReference>
<evidence type="ECO:0000256" key="5">
    <source>
        <dbReference type="ARBA" id="ARBA00023012"/>
    </source>
</evidence>
<dbReference type="PROSITE" id="PS50110">
    <property type="entry name" value="RESPONSE_REGULATORY"/>
    <property type="match status" value="1"/>
</dbReference>
<evidence type="ECO:0000259" key="12">
    <source>
        <dbReference type="PROSITE" id="PS50110"/>
    </source>
</evidence>
<dbReference type="AlphaFoldDB" id="A0A7R6PK20"/>
<dbReference type="InterPro" id="IPR016032">
    <property type="entry name" value="Sig_transdc_resp-reg_C-effctor"/>
</dbReference>
<dbReference type="PANTHER" id="PTHR48111">
    <property type="entry name" value="REGULATOR OF RPOS"/>
    <property type="match status" value="1"/>
</dbReference>
<feature type="DNA-binding region" description="OmpR/PhoB-type" evidence="11">
    <location>
        <begin position="134"/>
        <end position="242"/>
    </location>
</feature>
<comment type="subcellular location">
    <subcellularLocation>
        <location evidence="1">Cytoplasm</location>
    </subcellularLocation>
</comment>
<dbReference type="SMART" id="SM00448">
    <property type="entry name" value="REC"/>
    <property type="match status" value="1"/>
</dbReference>
<evidence type="ECO:0000256" key="2">
    <source>
        <dbReference type="ARBA" id="ARBA00022490"/>
    </source>
</evidence>
<feature type="domain" description="Response regulatory" evidence="12">
    <location>
        <begin position="6"/>
        <end position="119"/>
    </location>
</feature>
<keyword evidence="4 10" id="KW-0597">Phosphoprotein</keyword>
<gene>
    <name evidence="14" type="ORF">NEJAP_1730</name>
</gene>
<dbReference type="SUPFAM" id="SSF46894">
    <property type="entry name" value="C-terminal effector domain of the bipartite response regulators"/>
    <property type="match status" value="1"/>
</dbReference>
<dbReference type="Pfam" id="PF00486">
    <property type="entry name" value="Trans_reg_C"/>
    <property type="match status" value="1"/>
</dbReference>
<keyword evidence="3" id="KW-0678">Repressor</keyword>
<keyword evidence="15" id="KW-1185">Reference proteome</keyword>
<feature type="domain" description="OmpR/PhoB-type" evidence="13">
    <location>
        <begin position="134"/>
        <end position="242"/>
    </location>
</feature>